<gene>
    <name evidence="4" type="ORF">FC24_GL000188</name>
</gene>
<evidence type="ECO:0000313" key="5">
    <source>
        <dbReference type="Proteomes" id="UP000051638"/>
    </source>
</evidence>
<dbReference type="OrthoDB" id="2151402at2"/>
<accession>A0A0R2CS61</accession>
<dbReference type="AlphaFoldDB" id="A0A0R2CS61"/>
<comment type="subcellular location">
    <subcellularLocation>
        <location evidence="1">Membrane</location>
    </subcellularLocation>
</comment>
<sequence>MQGKVRWLIVIVLLICVIIGGGTTAAIFQKSSLAHVYWKNLNRQQTTKVRQASMTKGLATVDTAKLTTYLKKTGFVGNLAVMNAGRLVYQQTYDKDSQKIKRTKQTKYQIGTLQNVVIAAATMKLVQAGRLKLSTPVNQYYLLNDATDELTVGSLLTMTSGLANATKPMHKLSNNVINWNLVNTTVGAPGNYNFQTVNYVLLAGIIAQVSGTSYQEYIRNSILQPAGLKHTGFVKSAAVQKKLAPPFIINNANGQVTPVDQAALFQAMNGQLGTKQFYTTAGDLAYLIRYLTNDEFLPEKYRQKCIFTSQRTNYTGRLVLENRQITGQATMIGYQSALAFTKSGNTGIVLLSNYQKHDDLLVTAKKLLKIIKKSH</sequence>
<dbReference type="InterPro" id="IPR012338">
    <property type="entry name" value="Beta-lactam/transpept-like"/>
</dbReference>
<name>A0A0R2CS61_9LACO</name>
<dbReference type="RefSeq" id="WP_057874639.1">
    <property type="nucleotide sequence ID" value="NZ_AYYI01000087.1"/>
</dbReference>
<dbReference type="Gene3D" id="3.40.710.10">
    <property type="entry name" value="DD-peptidase/beta-lactamase superfamily"/>
    <property type="match status" value="1"/>
</dbReference>
<proteinExistence type="predicted"/>
<organism evidence="4 5">
    <name type="scientific">Loigolactobacillus rennini DSM 20253</name>
    <dbReference type="NCBI Taxonomy" id="1423796"/>
    <lineage>
        <taxon>Bacteria</taxon>
        <taxon>Bacillati</taxon>
        <taxon>Bacillota</taxon>
        <taxon>Bacilli</taxon>
        <taxon>Lactobacillales</taxon>
        <taxon>Lactobacillaceae</taxon>
        <taxon>Loigolactobacillus</taxon>
    </lineage>
</organism>
<evidence type="ECO:0000256" key="1">
    <source>
        <dbReference type="ARBA" id="ARBA00004370"/>
    </source>
</evidence>
<reference evidence="4 5" key="1">
    <citation type="journal article" date="2015" name="Genome Announc.">
        <title>Expanding the biotechnology potential of lactobacilli through comparative genomics of 213 strains and associated genera.</title>
        <authorList>
            <person name="Sun Z."/>
            <person name="Harris H.M."/>
            <person name="McCann A."/>
            <person name="Guo C."/>
            <person name="Argimon S."/>
            <person name="Zhang W."/>
            <person name="Yang X."/>
            <person name="Jeffery I.B."/>
            <person name="Cooney J.C."/>
            <person name="Kagawa T.F."/>
            <person name="Liu W."/>
            <person name="Song Y."/>
            <person name="Salvetti E."/>
            <person name="Wrobel A."/>
            <person name="Rasinkangas P."/>
            <person name="Parkhill J."/>
            <person name="Rea M.C."/>
            <person name="O'Sullivan O."/>
            <person name="Ritari J."/>
            <person name="Douillard F.P."/>
            <person name="Paul Ross R."/>
            <person name="Yang R."/>
            <person name="Briner A.E."/>
            <person name="Felis G.E."/>
            <person name="de Vos W.M."/>
            <person name="Barrangou R."/>
            <person name="Klaenhammer T.R."/>
            <person name="Caufield P.W."/>
            <person name="Cui Y."/>
            <person name="Zhang H."/>
            <person name="O'Toole P.W."/>
        </authorList>
    </citation>
    <scope>NUCLEOTIDE SEQUENCE [LARGE SCALE GENOMIC DNA]</scope>
    <source>
        <strain evidence="4 5">DSM 20253</strain>
    </source>
</reference>
<dbReference type="InterPro" id="IPR001466">
    <property type="entry name" value="Beta-lactam-related"/>
</dbReference>
<feature type="domain" description="Beta-lactamase-related" evidence="3">
    <location>
        <begin position="79"/>
        <end position="357"/>
    </location>
</feature>
<dbReference type="PANTHER" id="PTHR46825:SF11">
    <property type="entry name" value="PENICILLIN-BINDING PROTEIN 4"/>
    <property type="match status" value="1"/>
</dbReference>
<dbReference type="PATRIC" id="fig|1423796.3.peg.197"/>
<dbReference type="GO" id="GO:0016020">
    <property type="term" value="C:membrane"/>
    <property type="evidence" value="ECO:0007669"/>
    <property type="project" value="UniProtKB-SubCell"/>
</dbReference>
<keyword evidence="2" id="KW-0472">Membrane</keyword>
<protein>
    <submittedName>
        <fullName evidence="4">Beta-lactamase class C-like penicillin binding protein</fullName>
    </submittedName>
</protein>
<dbReference type="InterPro" id="IPR050491">
    <property type="entry name" value="AmpC-like"/>
</dbReference>
<dbReference type="PANTHER" id="PTHR46825">
    <property type="entry name" value="D-ALANYL-D-ALANINE-CARBOXYPEPTIDASE/ENDOPEPTIDASE AMPH"/>
    <property type="match status" value="1"/>
</dbReference>
<evidence type="ECO:0000259" key="3">
    <source>
        <dbReference type="Pfam" id="PF00144"/>
    </source>
</evidence>
<evidence type="ECO:0000256" key="2">
    <source>
        <dbReference type="ARBA" id="ARBA00023136"/>
    </source>
</evidence>
<dbReference type="STRING" id="1423796.FC24_GL000188"/>
<evidence type="ECO:0000313" key="4">
    <source>
        <dbReference type="EMBL" id="KRM94625.1"/>
    </source>
</evidence>
<dbReference type="Proteomes" id="UP000051638">
    <property type="component" value="Unassembled WGS sequence"/>
</dbReference>
<dbReference type="SUPFAM" id="SSF56601">
    <property type="entry name" value="beta-lactamase/transpeptidase-like"/>
    <property type="match status" value="1"/>
</dbReference>
<keyword evidence="5" id="KW-1185">Reference proteome</keyword>
<comment type="caution">
    <text evidence="4">The sequence shown here is derived from an EMBL/GenBank/DDBJ whole genome shotgun (WGS) entry which is preliminary data.</text>
</comment>
<dbReference type="Pfam" id="PF00144">
    <property type="entry name" value="Beta-lactamase"/>
    <property type="match status" value="1"/>
</dbReference>
<dbReference type="EMBL" id="AYYI01000087">
    <property type="protein sequence ID" value="KRM94625.1"/>
    <property type="molecule type" value="Genomic_DNA"/>
</dbReference>